<accession>A0A5R8PGB4</accession>
<proteinExistence type="predicted"/>
<evidence type="ECO:0000259" key="1">
    <source>
        <dbReference type="Pfam" id="PF12651"/>
    </source>
</evidence>
<organism evidence="3 5">
    <name type="scientific">Nocardia cyriacigeorgica</name>
    <dbReference type="NCBI Taxonomy" id="135487"/>
    <lineage>
        <taxon>Bacteria</taxon>
        <taxon>Bacillati</taxon>
        <taxon>Actinomycetota</taxon>
        <taxon>Actinomycetes</taxon>
        <taxon>Mycobacteriales</taxon>
        <taxon>Nocardiaceae</taxon>
        <taxon>Nocardia</taxon>
    </lineage>
</organism>
<reference evidence="4 5" key="1">
    <citation type="submission" date="2019-05" db="EMBL/GenBank/DDBJ databases">
        <title>Genomes sequences of two Nocardia cyriacigeorgica environmental isolates, type strains Nocardia asteroides ATCC 19247 and Nocardia cyriacigeorgica DSM 44484.</title>
        <authorList>
            <person name="Vautrin F."/>
            <person name="Bergeron E."/>
            <person name="Dubost A."/>
            <person name="Abrouk D."/>
            <person name="Rodriguez Nava V."/>
            <person name="Pujic P."/>
        </authorList>
    </citation>
    <scope>NUCLEOTIDE SEQUENCE [LARGE SCALE GENOMIC DNA]</scope>
    <source>
        <strain evidence="3 5">EML 1456</strain>
        <strain evidence="2 4">EML 446</strain>
    </source>
</reference>
<evidence type="ECO:0000313" key="2">
    <source>
        <dbReference type="EMBL" id="TLF74306.1"/>
    </source>
</evidence>
<dbReference type="RefSeq" id="WP_138450988.1">
    <property type="nucleotide sequence ID" value="NZ_VBUT01000010.1"/>
</dbReference>
<dbReference type="OrthoDB" id="4565752at2"/>
<dbReference type="AlphaFoldDB" id="A0A5R8PGB4"/>
<dbReference type="Proteomes" id="UP000308349">
    <property type="component" value="Unassembled WGS sequence"/>
</dbReference>
<sequence>MKVKTSVYLDQEQTSRLKQAAEAAGRSEADLIREGIDLVLLRAPRAPRKREWPSFDSGDPQFAAKADEHLRTAYER</sequence>
<evidence type="ECO:0000313" key="5">
    <source>
        <dbReference type="Proteomes" id="UP000308349"/>
    </source>
</evidence>
<dbReference type="EMBL" id="VBUT01000010">
    <property type="protein sequence ID" value="TLF74306.1"/>
    <property type="molecule type" value="Genomic_DNA"/>
</dbReference>
<comment type="caution">
    <text evidence="3">The sequence shown here is derived from an EMBL/GenBank/DDBJ whole genome shotgun (WGS) entry which is preliminary data.</text>
</comment>
<dbReference type="CDD" id="cd21631">
    <property type="entry name" value="RHH_CopG_NikR-like"/>
    <property type="match status" value="1"/>
</dbReference>
<protein>
    <submittedName>
        <fullName evidence="3">Ribbon-helix-helix domain-containing protein</fullName>
    </submittedName>
</protein>
<evidence type="ECO:0000313" key="4">
    <source>
        <dbReference type="Proteomes" id="UP000306378"/>
    </source>
</evidence>
<evidence type="ECO:0000313" key="3">
    <source>
        <dbReference type="EMBL" id="TLG13929.1"/>
    </source>
</evidence>
<feature type="domain" description="Predicted DNA-binding protein ribbon-helix-helix" evidence="1">
    <location>
        <begin position="1"/>
        <end position="40"/>
    </location>
</feature>
<name>A0A5R8PGB4_9NOCA</name>
<dbReference type="Proteomes" id="UP000306378">
    <property type="component" value="Unassembled WGS sequence"/>
</dbReference>
<dbReference type="EMBL" id="VBUU01000006">
    <property type="protein sequence ID" value="TLG13929.1"/>
    <property type="molecule type" value="Genomic_DNA"/>
</dbReference>
<dbReference type="InterPro" id="IPR038733">
    <property type="entry name" value="Predicted_DNA_bind_prot_RHH"/>
</dbReference>
<dbReference type="Pfam" id="PF12651">
    <property type="entry name" value="RHH_3"/>
    <property type="match status" value="1"/>
</dbReference>
<gene>
    <name evidence="2" type="ORF">FEK34_23210</name>
    <name evidence="3" type="ORF">FEK35_09130</name>
</gene>